<organism evidence="1 2">
    <name type="scientific">Haematococcus lacustris</name>
    <name type="common">Green alga</name>
    <name type="synonym">Haematococcus pluvialis</name>
    <dbReference type="NCBI Taxonomy" id="44745"/>
    <lineage>
        <taxon>Eukaryota</taxon>
        <taxon>Viridiplantae</taxon>
        <taxon>Chlorophyta</taxon>
        <taxon>core chlorophytes</taxon>
        <taxon>Chlorophyceae</taxon>
        <taxon>CS clade</taxon>
        <taxon>Chlamydomonadales</taxon>
        <taxon>Haematococcaceae</taxon>
        <taxon>Haematococcus</taxon>
    </lineage>
</organism>
<keyword evidence="2" id="KW-1185">Reference proteome</keyword>
<name>A0A699ZUL6_HAELA</name>
<dbReference type="Proteomes" id="UP000485058">
    <property type="component" value="Unassembled WGS sequence"/>
</dbReference>
<sequence>MTSQNQAKNAVFDYYPAQEQGQRLLGGDDYSAMQHPPTQTMPCNTTMSLTTTNLFVHVPQQHTLEGCLHRHTAHLCFGTLLAPATRAALESSERGKGARPTRSWVAGSKLGEAWGCKDSCESFGLVRSGPLLQFRCQPCSHAGGWQVIAAACEGMARKGVNC</sequence>
<dbReference type="EMBL" id="BLLF01002035">
    <property type="protein sequence ID" value="GFH22416.1"/>
    <property type="molecule type" value="Genomic_DNA"/>
</dbReference>
<accession>A0A699ZUL6</accession>
<evidence type="ECO:0000313" key="1">
    <source>
        <dbReference type="EMBL" id="GFH22416.1"/>
    </source>
</evidence>
<proteinExistence type="predicted"/>
<dbReference type="AlphaFoldDB" id="A0A699ZUL6"/>
<gene>
    <name evidence="1" type="ORF">HaLaN_19879</name>
</gene>
<evidence type="ECO:0000313" key="2">
    <source>
        <dbReference type="Proteomes" id="UP000485058"/>
    </source>
</evidence>
<comment type="caution">
    <text evidence="1">The sequence shown here is derived from an EMBL/GenBank/DDBJ whole genome shotgun (WGS) entry which is preliminary data.</text>
</comment>
<protein>
    <submittedName>
        <fullName evidence="1">Uncharacterized protein</fullName>
    </submittedName>
</protein>
<reference evidence="1 2" key="1">
    <citation type="submission" date="2020-02" db="EMBL/GenBank/DDBJ databases">
        <title>Draft genome sequence of Haematococcus lacustris strain NIES-144.</title>
        <authorList>
            <person name="Morimoto D."/>
            <person name="Nakagawa S."/>
            <person name="Yoshida T."/>
            <person name="Sawayama S."/>
        </authorList>
    </citation>
    <scope>NUCLEOTIDE SEQUENCE [LARGE SCALE GENOMIC DNA]</scope>
    <source>
        <strain evidence="1 2">NIES-144</strain>
    </source>
</reference>
<feature type="non-terminal residue" evidence="1">
    <location>
        <position position="1"/>
    </location>
</feature>